<proteinExistence type="predicted"/>
<organism evidence="1 2">
    <name type="scientific">Parnassius apollo</name>
    <name type="common">Apollo butterfly</name>
    <name type="synonym">Papilio apollo</name>
    <dbReference type="NCBI Taxonomy" id="110799"/>
    <lineage>
        <taxon>Eukaryota</taxon>
        <taxon>Metazoa</taxon>
        <taxon>Ecdysozoa</taxon>
        <taxon>Arthropoda</taxon>
        <taxon>Hexapoda</taxon>
        <taxon>Insecta</taxon>
        <taxon>Pterygota</taxon>
        <taxon>Neoptera</taxon>
        <taxon>Endopterygota</taxon>
        <taxon>Lepidoptera</taxon>
        <taxon>Glossata</taxon>
        <taxon>Ditrysia</taxon>
        <taxon>Papilionoidea</taxon>
        <taxon>Papilionidae</taxon>
        <taxon>Parnassiinae</taxon>
        <taxon>Parnassini</taxon>
        <taxon>Parnassius</taxon>
        <taxon>Parnassius</taxon>
    </lineage>
</organism>
<sequence length="70" mass="7685">MKLTTIGSAINSSGSVTEAAKTVLENNFKQAIEKAAGTVNDWLERRVTDIVSQTKFDIPESNDAALNWTW</sequence>
<keyword evidence="2" id="KW-1185">Reference proteome</keyword>
<dbReference type="AlphaFoldDB" id="A0A8S3YBN8"/>
<dbReference type="EMBL" id="CAJQZP010001624">
    <property type="protein sequence ID" value="CAG5057148.1"/>
    <property type="molecule type" value="Genomic_DNA"/>
</dbReference>
<evidence type="ECO:0000313" key="2">
    <source>
        <dbReference type="Proteomes" id="UP000691718"/>
    </source>
</evidence>
<gene>
    <name evidence="1" type="ORF">PAPOLLO_LOCUS27038</name>
</gene>
<dbReference type="Proteomes" id="UP000691718">
    <property type="component" value="Unassembled WGS sequence"/>
</dbReference>
<name>A0A8S3YBN8_PARAO</name>
<protein>
    <submittedName>
        <fullName evidence="1">(apollo) hypothetical protein</fullName>
    </submittedName>
</protein>
<accession>A0A8S3YBN8</accession>
<dbReference type="OrthoDB" id="10424022at2759"/>
<reference evidence="1" key="1">
    <citation type="submission" date="2021-04" db="EMBL/GenBank/DDBJ databases">
        <authorList>
            <person name="Tunstrom K."/>
        </authorList>
    </citation>
    <scope>NUCLEOTIDE SEQUENCE</scope>
</reference>
<comment type="caution">
    <text evidence="1">The sequence shown here is derived from an EMBL/GenBank/DDBJ whole genome shotgun (WGS) entry which is preliminary data.</text>
</comment>
<evidence type="ECO:0000313" key="1">
    <source>
        <dbReference type="EMBL" id="CAG5057148.1"/>
    </source>
</evidence>